<comment type="caution">
    <text evidence="1">The sequence shown here is derived from an EMBL/GenBank/DDBJ whole genome shotgun (WGS) entry which is preliminary data.</text>
</comment>
<proteinExistence type="predicted"/>
<organism evidence="1 2">
    <name type="scientific">Melastoma candidum</name>
    <dbReference type="NCBI Taxonomy" id="119954"/>
    <lineage>
        <taxon>Eukaryota</taxon>
        <taxon>Viridiplantae</taxon>
        <taxon>Streptophyta</taxon>
        <taxon>Embryophyta</taxon>
        <taxon>Tracheophyta</taxon>
        <taxon>Spermatophyta</taxon>
        <taxon>Magnoliopsida</taxon>
        <taxon>eudicotyledons</taxon>
        <taxon>Gunneridae</taxon>
        <taxon>Pentapetalae</taxon>
        <taxon>rosids</taxon>
        <taxon>malvids</taxon>
        <taxon>Myrtales</taxon>
        <taxon>Melastomataceae</taxon>
        <taxon>Melastomatoideae</taxon>
        <taxon>Melastomateae</taxon>
        <taxon>Melastoma</taxon>
    </lineage>
</organism>
<dbReference type="EMBL" id="CM042883">
    <property type="protein sequence ID" value="KAI4377373.1"/>
    <property type="molecule type" value="Genomic_DNA"/>
</dbReference>
<gene>
    <name evidence="1" type="ORF">MLD38_015011</name>
</gene>
<keyword evidence="2" id="KW-1185">Reference proteome</keyword>
<reference evidence="2" key="1">
    <citation type="journal article" date="2023" name="Front. Plant Sci.">
        <title>Chromosomal-level genome assembly of Melastoma candidum provides insights into trichome evolution.</title>
        <authorList>
            <person name="Zhong Y."/>
            <person name="Wu W."/>
            <person name="Sun C."/>
            <person name="Zou P."/>
            <person name="Liu Y."/>
            <person name="Dai S."/>
            <person name="Zhou R."/>
        </authorList>
    </citation>
    <scope>NUCLEOTIDE SEQUENCE [LARGE SCALE GENOMIC DNA]</scope>
</reference>
<protein>
    <submittedName>
        <fullName evidence="1">Uncharacterized protein</fullName>
    </submittedName>
</protein>
<accession>A0ACB9RIV8</accession>
<name>A0ACB9RIV8_9MYRT</name>
<sequence>MGRRVSLRNIISGCFTPHSSSPSCSCFWATSGAAECAADPETKPLVLGDNTTRAAVRLKDFISGNQTLGFHLKPKTVTLKVAMHCDGCAKRVKKHIAKMDGVTSYKVDLENKMVIVVGDVIPVEVAESLSRVKLAELWYDDEDDDSGTPSSETMEDEDDQARLG</sequence>
<evidence type="ECO:0000313" key="1">
    <source>
        <dbReference type="EMBL" id="KAI4377373.1"/>
    </source>
</evidence>
<dbReference type="Proteomes" id="UP001057402">
    <property type="component" value="Chromosome 4"/>
</dbReference>
<evidence type="ECO:0000313" key="2">
    <source>
        <dbReference type="Proteomes" id="UP001057402"/>
    </source>
</evidence>